<evidence type="ECO:0000256" key="3">
    <source>
        <dbReference type="ARBA" id="ARBA00022806"/>
    </source>
</evidence>
<evidence type="ECO:0000313" key="12">
    <source>
        <dbReference type="EMBL" id="RGJ96395.1"/>
    </source>
</evidence>
<dbReference type="Proteomes" id="UP000286114">
    <property type="component" value="Unassembled WGS sequence"/>
</dbReference>
<dbReference type="Pfam" id="PF00580">
    <property type="entry name" value="UvrD-helicase"/>
    <property type="match status" value="1"/>
</dbReference>
<dbReference type="AlphaFoldDB" id="A0A3E5BMS0"/>
<organism evidence="13 15">
    <name type="scientific">Bacteroides uniformis</name>
    <dbReference type="NCBI Taxonomy" id="820"/>
    <lineage>
        <taxon>Bacteria</taxon>
        <taxon>Pseudomonadati</taxon>
        <taxon>Bacteroidota</taxon>
        <taxon>Bacteroidia</taxon>
        <taxon>Bacteroidales</taxon>
        <taxon>Bacteroidaceae</taxon>
        <taxon>Bacteroides</taxon>
    </lineage>
</organism>
<dbReference type="PANTHER" id="PTHR11070:SF17">
    <property type="entry name" value="DNA HELICASE IV"/>
    <property type="match status" value="1"/>
</dbReference>
<dbReference type="GO" id="GO:0000725">
    <property type="term" value="P:recombinational repair"/>
    <property type="evidence" value="ECO:0007669"/>
    <property type="project" value="TreeGrafter"/>
</dbReference>
<dbReference type="SUPFAM" id="SSF52540">
    <property type="entry name" value="P-loop containing nucleoside triphosphate hydrolases"/>
    <property type="match status" value="1"/>
</dbReference>
<comment type="catalytic activity">
    <reaction evidence="6">
        <text>Couples ATP hydrolysis with the unwinding of duplex DNA by translocating in the 3'-5' direction.</text>
        <dbReference type="EC" id="5.6.2.4"/>
    </reaction>
</comment>
<keyword evidence="1 9" id="KW-0547">Nucleotide-binding</keyword>
<accession>A0A3E5BMS0</accession>
<evidence type="ECO:0000256" key="5">
    <source>
        <dbReference type="ARBA" id="ARBA00023235"/>
    </source>
</evidence>
<keyword evidence="5" id="KW-0413">Isomerase</keyword>
<comment type="catalytic activity">
    <reaction evidence="8">
        <text>ATP + H2O = ADP + phosphate + H(+)</text>
        <dbReference type="Rhea" id="RHEA:13065"/>
        <dbReference type="ChEBI" id="CHEBI:15377"/>
        <dbReference type="ChEBI" id="CHEBI:15378"/>
        <dbReference type="ChEBI" id="CHEBI:30616"/>
        <dbReference type="ChEBI" id="CHEBI:43474"/>
        <dbReference type="ChEBI" id="CHEBI:456216"/>
        <dbReference type="EC" id="5.6.2.4"/>
    </reaction>
</comment>
<dbReference type="Proteomes" id="UP000260844">
    <property type="component" value="Unassembled WGS sequence"/>
</dbReference>
<dbReference type="GO" id="GO:0005524">
    <property type="term" value="F:ATP binding"/>
    <property type="evidence" value="ECO:0007669"/>
    <property type="project" value="UniProtKB-UniRule"/>
</dbReference>
<dbReference type="Proteomes" id="UP001218502">
    <property type="component" value="Unassembled WGS sequence"/>
</dbReference>
<evidence type="ECO:0000313" key="15">
    <source>
        <dbReference type="Proteomes" id="UP000286114"/>
    </source>
</evidence>
<evidence type="ECO:0000256" key="7">
    <source>
        <dbReference type="ARBA" id="ARBA00034808"/>
    </source>
</evidence>
<evidence type="ECO:0000259" key="10">
    <source>
        <dbReference type="PROSITE" id="PS51198"/>
    </source>
</evidence>
<dbReference type="InterPro" id="IPR000212">
    <property type="entry name" value="DNA_helicase_UvrD/REP"/>
</dbReference>
<feature type="domain" description="UvrD-like helicase ATP-binding" evidence="10">
    <location>
        <begin position="202"/>
        <end position="534"/>
    </location>
</feature>
<dbReference type="PANTHER" id="PTHR11070">
    <property type="entry name" value="UVRD / RECB / PCRA DNA HELICASE FAMILY MEMBER"/>
    <property type="match status" value="1"/>
</dbReference>
<protein>
    <recommendedName>
        <fullName evidence="7">DNA 3'-5' helicase</fullName>
        <ecNumber evidence="7">5.6.2.4</ecNumber>
    </recommendedName>
</protein>
<name>A0A3E5BMS0_BACUN</name>
<dbReference type="Pfam" id="PF13361">
    <property type="entry name" value="UvrD_C"/>
    <property type="match status" value="1"/>
</dbReference>
<evidence type="ECO:0000313" key="14">
    <source>
        <dbReference type="Proteomes" id="UP000260844"/>
    </source>
</evidence>
<dbReference type="GO" id="GO:0003677">
    <property type="term" value="F:DNA binding"/>
    <property type="evidence" value="ECO:0007669"/>
    <property type="project" value="InterPro"/>
</dbReference>
<evidence type="ECO:0000313" key="11">
    <source>
        <dbReference type="EMBL" id="MDC1751468.1"/>
    </source>
</evidence>
<dbReference type="GO" id="GO:0043138">
    <property type="term" value="F:3'-5' DNA helicase activity"/>
    <property type="evidence" value="ECO:0007669"/>
    <property type="project" value="UniProtKB-EC"/>
</dbReference>
<dbReference type="EC" id="5.6.2.4" evidence="7"/>
<evidence type="ECO:0000256" key="1">
    <source>
        <dbReference type="ARBA" id="ARBA00022741"/>
    </source>
</evidence>
<reference evidence="14 15" key="1">
    <citation type="submission" date="2018-08" db="EMBL/GenBank/DDBJ databases">
        <title>A genome reference for cultivated species of the human gut microbiota.</title>
        <authorList>
            <person name="Zou Y."/>
            <person name="Xue W."/>
            <person name="Luo G."/>
        </authorList>
    </citation>
    <scope>NUCLEOTIDE SEQUENCE [LARGE SCALE GENOMIC DNA]</scope>
    <source>
        <strain evidence="13 15">AM39-1</strain>
        <strain evidence="12 14">TM04-30</strain>
    </source>
</reference>
<evidence type="ECO:0000256" key="4">
    <source>
        <dbReference type="ARBA" id="ARBA00022840"/>
    </source>
</evidence>
<gene>
    <name evidence="13" type="ORF">DW873_13870</name>
    <name evidence="12" type="ORF">DXD40_02790</name>
    <name evidence="11" type="ORF">POY80_03285</name>
</gene>
<dbReference type="RefSeq" id="WP_022401681.1">
    <property type="nucleotide sequence ID" value="NZ_JAQCQQ010000039.1"/>
</dbReference>
<dbReference type="Gene3D" id="3.40.50.300">
    <property type="entry name" value="P-loop containing nucleotide triphosphate hydrolases"/>
    <property type="match status" value="3"/>
</dbReference>
<dbReference type="InterPro" id="IPR027417">
    <property type="entry name" value="P-loop_NTPase"/>
</dbReference>
<reference evidence="11" key="2">
    <citation type="submission" date="2022-10" db="EMBL/GenBank/DDBJ databases">
        <title>Human gut microbiome strain richness.</title>
        <authorList>
            <person name="Chen-Liaw A."/>
        </authorList>
    </citation>
    <scope>NUCLEOTIDE SEQUENCE</scope>
    <source>
        <strain evidence="11">A1_m1001262Bd0_191120</strain>
    </source>
</reference>
<keyword evidence="4 9" id="KW-0067">ATP-binding</keyword>
<evidence type="ECO:0000256" key="9">
    <source>
        <dbReference type="PROSITE-ProRule" id="PRU00560"/>
    </source>
</evidence>
<evidence type="ECO:0000256" key="2">
    <source>
        <dbReference type="ARBA" id="ARBA00022801"/>
    </source>
</evidence>
<keyword evidence="3 9" id="KW-0347">Helicase</keyword>
<feature type="binding site" evidence="9">
    <location>
        <begin position="223"/>
        <end position="230"/>
    </location>
    <ligand>
        <name>ATP</name>
        <dbReference type="ChEBI" id="CHEBI:30616"/>
    </ligand>
</feature>
<keyword evidence="2 9" id="KW-0378">Hydrolase</keyword>
<evidence type="ECO:0000256" key="8">
    <source>
        <dbReference type="ARBA" id="ARBA00048988"/>
    </source>
</evidence>
<dbReference type="InterPro" id="IPR014016">
    <property type="entry name" value="UvrD-like_ATP-bd"/>
</dbReference>
<dbReference type="InterPro" id="IPR014017">
    <property type="entry name" value="DNA_helicase_UvrD-like_C"/>
</dbReference>
<sequence length="686" mass="78744">MAFNQTEKQEKEYLKQIISFLKKVIGNTDASVKDHVDTLAEYKDYIWSNKDIDPHEIRSMRESILNHFALGESVINKHKRLTKILAIPYFGRIDFLEKKENSKVMPIYIGIHTFYDPESRATLIHDWRAPVSSMFYDHELGEAGYRSPSGEIKGVISLKRQYRIRGGKMEFMIESALTVHDDILQKELSSNVDDKMKNIVATIQREQNQIIRNEDIRTLIIQGVAGSGKTSIALHRIAYLLYTFRDSISSKDILIISPNKVFSDYISNVLPELGEETVPETSMEQILSGVLEHKYKYQTYFGLVNELLEKPSSSLIDRIAYKASFGFISELDKFILHIENTYFKAADVKLTKYITIPAPFIEEQYLRFNRYPIRRRFDAMADYMLDMLKIQYAFTVTTAGRNLLKKEIRLMFAGNNDIQVYKDFFKWTNNPGMFKMRKGHTLEYSDLAPLAYLHLALEGNGNQPFRVKHLLIDEMQDYSPIQYKVIQKLFPCRKTVLGDAGQSVNPYGSSTAETIQKSLTASEIMKLCKSYRSTFEITDFAQKIHPNAELEPVARHGEKPQILQFGSAVEELSGIMGLISTYRKSGYKSLGIICKTEQQAREMADMLKSYANDISFLSSQSSAFVQGIVIISAHMAKGLEFDEVIIPQTDERNYRSEIDKSMLYVAVTRAMHRLTLTFHEARPATH</sequence>
<dbReference type="EMBL" id="QSPV01000002">
    <property type="protein sequence ID" value="RGJ96395.1"/>
    <property type="molecule type" value="Genomic_DNA"/>
</dbReference>
<comment type="caution">
    <text evidence="13">The sequence shown here is derived from an EMBL/GenBank/DDBJ whole genome shotgun (WGS) entry which is preliminary data.</text>
</comment>
<evidence type="ECO:0000313" key="13">
    <source>
        <dbReference type="EMBL" id="RHB71518.1"/>
    </source>
</evidence>
<dbReference type="PROSITE" id="PS51198">
    <property type="entry name" value="UVRD_HELICASE_ATP_BIND"/>
    <property type="match status" value="1"/>
</dbReference>
<dbReference type="GO" id="GO:0016787">
    <property type="term" value="F:hydrolase activity"/>
    <property type="evidence" value="ECO:0007669"/>
    <property type="project" value="UniProtKB-UniRule"/>
</dbReference>
<dbReference type="EMBL" id="JAQNQY010000003">
    <property type="protein sequence ID" value="MDC1751468.1"/>
    <property type="molecule type" value="Genomic_DNA"/>
</dbReference>
<dbReference type="GO" id="GO:0005829">
    <property type="term" value="C:cytosol"/>
    <property type="evidence" value="ECO:0007669"/>
    <property type="project" value="TreeGrafter"/>
</dbReference>
<proteinExistence type="predicted"/>
<evidence type="ECO:0000256" key="6">
    <source>
        <dbReference type="ARBA" id="ARBA00034617"/>
    </source>
</evidence>
<dbReference type="EMBL" id="QSHA01000010">
    <property type="protein sequence ID" value="RHB71518.1"/>
    <property type="molecule type" value="Genomic_DNA"/>
</dbReference>